<keyword evidence="3" id="KW-0158">Chromosome</keyword>
<keyword evidence="4" id="KW-0489">Methyltransferase</keyword>
<evidence type="ECO:0000256" key="5">
    <source>
        <dbReference type="ARBA" id="ARBA00022679"/>
    </source>
</evidence>
<dbReference type="GO" id="GO:0032259">
    <property type="term" value="P:methylation"/>
    <property type="evidence" value="ECO:0007669"/>
    <property type="project" value="UniProtKB-KW"/>
</dbReference>
<keyword evidence="5" id="KW-0808">Transferase</keyword>
<organism evidence="10 11">
    <name type="scientific">Pan troglodytes</name>
    <name type="common">Chimpanzee</name>
    <dbReference type="NCBI Taxonomy" id="9598"/>
    <lineage>
        <taxon>Eukaryota</taxon>
        <taxon>Metazoa</taxon>
        <taxon>Chordata</taxon>
        <taxon>Craniata</taxon>
        <taxon>Vertebrata</taxon>
        <taxon>Euteleostomi</taxon>
        <taxon>Mammalia</taxon>
        <taxon>Eutheria</taxon>
        <taxon>Euarchontoglires</taxon>
        <taxon>Primates</taxon>
        <taxon>Haplorrhini</taxon>
        <taxon>Catarrhini</taxon>
        <taxon>Hominidae</taxon>
        <taxon>Pan</taxon>
    </lineage>
</organism>
<dbReference type="GO" id="GO:0008168">
    <property type="term" value="F:methyltransferase activity"/>
    <property type="evidence" value="ECO:0007669"/>
    <property type="project" value="UniProtKB-KW"/>
</dbReference>
<name>A0A2J8J5Q4_PANTR</name>
<sequence length="94" mass="10937">MRHDVGEFPVLFFGSNDYLWTHQARVFPYMEGDVSSKDKMGKGVDGTYKKALQEAAARFEELKAQKELRQLQEDRKNDKKPPPYKHIKVNRPIG</sequence>
<dbReference type="Gene3D" id="2.30.30.140">
    <property type="match status" value="1"/>
</dbReference>
<feature type="domain" description="PWWP" evidence="9">
    <location>
        <begin position="1"/>
        <end position="32"/>
    </location>
</feature>
<evidence type="ECO:0000256" key="3">
    <source>
        <dbReference type="ARBA" id="ARBA00022454"/>
    </source>
</evidence>
<dbReference type="AlphaFoldDB" id="A0A2J8J5Q4"/>
<comment type="subcellular location">
    <subcellularLocation>
        <location evidence="2">Chromosome</location>
    </subcellularLocation>
    <subcellularLocation>
        <location evidence="1">Nucleus</location>
    </subcellularLocation>
</comment>
<feature type="non-terminal residue" evidence="10">
    <location>
        <position position="94"/>
    </location>
</feature>
<dbReference type="EMBL" id="NBAG03000516">
    <property type="protein sequence ID" value="PNI18100.1"/>
    <property type="molecule type" value="Genomic_DNA"/>
</dbReference>
<proteinExistence type="predicted"/>
<evidence type="ECO:0000313" key="11">
    <source>
        <dbReference type="Proteomes" id="UP000236370"/>
    </source>
</evidence>
<protein>
    <submittedName>
        <fullName evidence="10">NSD1 isoform 6</fullName>
    </submittedName>
</protein>
<dbReference type="SMR" id="A0A2J8J5Q4"/>
<evidence type="ECO:0000256" key="6">
    <source>
        <dbReference type="ARBA" id="ARBA00022691"/>
    </source>
</evidence>
<evidence type="ECO:0000256" key="8">
    <source>
        <dbReference type="SAM" id="MobiDB-lite"/>
    </source>
</evidence>
<comment type="caution">
    <text evidence="10">The sequence shown here is derived from an EMBL/GenBank/DDBJ whole genome shotgun (WGS) entry which is preliminary data.</text>
</comment>
<accession>A0A2J8J5Q4</accession>
<feature type="compositionally biased region" description="Basic residues" evidence="8">
    <location>
        <begin position="82"/>
        <end position="94"/>
    </location>
</feature>
<dbReference type="InterPro" id="IPR050777">
    <property type="entry name" value="SET2_Histone-Lys_MeTrsfase"/>
</dbReference>
<evidence type="ECO:0000313" key="10">
    <source>
        <dbReference type="EMBL" id="PNI18100.1"/>
    </source>
</evidence>
<keyword evidence="7" id="KW-0539">Nucleus</keyword>
<dbReference type="Proteomes" id="UP000236370">
    <property type="component" value="Unassembled WGS sequence"/>
</dbReference>
<dbReference type="Pfam" id="PF00855">
    <property type="entry name" value="PWWP"/>
    <property type="match status" value="1"/>
</dbReference>
<reference evidence="10 11" key="1">
    <citation type="submission" date="2017-12" db="EMBL/GenBank/DDBJ databases">
        <title>High-resolution comparative analysis of great ape genomes.</title>
        <authorList>
            <person name="Pollen A."/>
            <person name="Hastie A."/>
            <person name="Hormozdiari F."/>
            <person name="Dougherty M."/>
            <person name="Liu R."/>
            <person name="Chaisson M."/>
            <person name="Hoppe E."/>
            <person name="Hill C."/>
            <person name="Pang A."/>
            <person name="Hillier L."/>
            <person name="Baker C."/>
            <person name="Armstrong J."/>
            <person name="Shendure J."/>
            <person name="Paten B."/>
            <person name="Wilson R."/>
            <person name="Chao H."/>
            <person name="Schneider V."/>
            <person name="Ventura M."/>
            <person name="Kronenberg Z."/>
            <person name="Murali S."/>
            <person name="Gordon D."/>
            <person name="Cantsilieris S."/>
            <person name="Munson K."/>
            <person name="Nelson B."/>
            <person name="Raja A."/>
            <person name="Underwood J."/>
            <person name="Diekhans M."/>
            <person name="Fiddes I."/>
            <person name="Haussler D."/>
            <person name="Eichler E."/>
        </authorList>
    </citation>
    <scope>NUCLEOTIDE SEQUENCE [LARGE SCALE GENOMIC DNA]</scope>
    <source>
        <strain evidence="10">Yerkes chimp pedigree #C0471</strain>
    </source>
</reference>
<dbReference type="SUPFAM" id="SSF63748">
    <property type="entry name" value="Tudor/PWWP/MBT"/>
    <property type="match status" value="1"/>
</dbReference>
<gene>
    <name evidence="10" type="ORF">CK820_G0050474</name>
</gene>
<evidence type="ECO:0000256" key="7">
    <source>
        <dbReference type="ARBA" id="ARBA00023242"/>
    </source>
</evidence>
<evidence type="ECO:0000256" key="2">
    <source>
        <dbReference type="ARBA" id="ARBA00004286"/>
    </source>
</evidence>
<feature type="region of interest" description="Disordered" evidence="8">
    <location>
        <begin position="69"/>
        <end position="94"/>
    </location>
</feature>
<evidence type="ECO:0000256" key="4">
    <source>
        <dbReference type="ARBA" id="ARBA00022603"/>
    </source>
</evidence>
<dbReference type="GO" id="GO:0005634">
    <property type="term" value="C:nucleus"/>
    <property type="evidence" value="ECO:0007669"/>
    <property type="project" value="UniProtKB-SubCell"/>
</dbReference>
<keyword evidence="6" id="KW-0949">S-adenosyl-L-methionine</keyword>
<dbReference type="PANTHER" id="PTHR22884">
    <property type="entry name" value="SET DOMAIN PROTEINS"/>
    <property type="match status" value="1"/>
</dbReference>
<feature type="compositionally biased region" description="Basic and acidic residues" evidence="8">
    <location>
        <begin position="69"/>
        <end position="81"/>
    </location>
</feature>
<evidence type="ECO:0000256" key="1">
    <source>
        <dbReference type="ARBA" id="ARBA00004123"/>
    </source>
</evidence>
<evidence type="ECO:0000259" key="9">
    <source>
        <dbReference type="PROSITE" id="PS50812"/>
    </source>
</evidence>
<dbReference type="PROSITE" id="PS50812">
    <property type="entry name" value="PWWP"/>
    <property type="match status" value="1"/>
</dbReference>
<dbReference type="InterPro" id="IPR000313">
    <property type="entry name" value="PWWP_dom"/>
</dbReference>
<dbReference type="GO" id="GO:0005694">
    <property type="term" value="C:chromosome"/>
    <property type="evidence" value="ECO:0007669"/>
    <property type="project" value="UniProtKB-SubCell"/>
</dbReference>